<proteinExistence type="predicted"/>
<dbReference type="Pfam" id="PF13640">
    <property type="entry name" value="2OG-FeII_Oxy_3"/>
    <property type="match status" value="1"/>
</dbReference>
<organism evidence="8">
    <name type="scientific">Naegleria gruberi</name>
    <name type="common">Amoeba</name>
    <dbReference type="NCBI Taxonomy" id="5762"/>
    <lineage>
        <taxon>Eukaryota</taxon>
        <taxon>Discoba</taxon>
        <taxon>Heterolobosea</taxon>
        <taxon>Tetramitia</taxon>
        <taxon>Eutetramitia</taxon>
        <taxon>Vahlkampfiidae</taxon>
        <taxon>Naegleria</taxon>
    </lineage>
</organism>
<evidence type="ECO:0000259" key="6">
    <source>
        <dbReference type="PROSITE" id="PS51471"/>
    </source>
</evidence>
<comment type="cofactor">
    <cofactor evidence="1">
        <name>L-ascorbate</name>
        <dbReference type="ChEBI" id="CHEBI:38290"/>
    </cofactor>
</comment>
<dbReference type="InterPro" id="IPR044862">
    <property type="entry name" value="Pro_4_hyd_alph_FE2OG_OXY"/>
</dbReference>
<keyword evidence="4" id="KW-0560">Oxidoreductase</keyword>
<dbReference type="InterPro" id="IPR005123">
    <property type="entry name" value="Oxoglu/Fe-dep_dioxygenase_dom"/>
</dbReference>
<evidence type="ECO:0000256" key="1">
    <source>
        <dbReference type="ARBA" id="ARBA00001961"/>
    </source>
</evidence>
<protein>
    <submittedName>
        <fullName evidence="7">Predicted protein</fullName>
    </submittedName>
</protein>
<dbReference type="GO" id="GO:0005783">
    <property type="term" value="C:endoplasmic reticulum"/>
    <property type="evidence" value="ECO:0007669"/>
    <property type="project" value="TreeGrafter"/>
</dbReference>
<dbReference type="GO" id="GO:0031418">
    <property type="term" value="F:L-ascorbic acid binding"/>
    <property type="evidence" value="ECO:0007669"/>
    <property type="project" value="InterPro"/>
</dbReference>
<dbReference type="PANTHER" id="PTHR10869:SF236">
    <property type="entry name" value="PROLYL 4-HYDROXYLASE ALPHA SUBUNIT DOMAIN-CONTAINING PROTEIN"/>
    <property type="match status" value="1"/>
</dbReference>
<dbReference type="PROSITE" id="PS51471">
    <property type="entry name" value="FE2OG_OXY"/>
    <property type="match status" value="1"/>
</dbReference>
<dbReference type="InterPro" id="IPR045054">
    <property type="entry name" value="P4HA-like"/>
</dbReference>
<evidence type="ECO:0000256" key="4">
    <source>
        <dbReference type="ARBA" id="ARBA00023002"/>
    </source>
</evidence>
<dbReference type="GeneID" id="8856139"/>
<reference evidence="7 8" key="1">
    <citation type="journal article" date="2010" name="Cell">
        <title>The genome of Naegleria gruberi illuminates early eukaryotic versatility.</title>
        <authorList>
            <person name="Fritz-Laylin L.K."/>
            <person name="Prochnik S.E."/>
            <person name="Ginger M.L."/>
            <person name="Dacks J.B."/>
            <person name="Carpenter M.L."/>
            <person name="Field M.C."/>
            <person name="Kuo A."/>
            <person name="Paredez A."/>
            <person name="Chapman J."/>
            <person name="Pham J."/>
            <person name="Shu S."/>
            <person name="Neupane R."/>
            <person name="Cipriano M."/>
            <person name="Mancuso J."/>
            <person name="Tu H."/>
            <person name="Salamov A."/>
            <person name="Lindquist E."/>
            <person name="Shapiro H."/>
            <person name="Lucas S."/>
            <person name="Grigoriev I.V."/>
            <person name="Cande W.Z."/>
            <person name="Fulton C."/>
            <person name="Rokhsar D.S."/>
            <person name="Dawson S.C."/>
        </authorList>
    </citation>
    <scope>NUCLEOTIDE SEQUENCE [LARGE SCALE GENOMIC DNA]</scope>
    <source>
        <strain evidence="7 8">NEG-M</strain>
    </source>
</reference>
<dbReference type="SMART" id="SM00702">
    <property type="entry name" value="P4Hc"/>
    <property type="match status" value="1"/>
</dbReference>
<accession>D2W1Z9</accession>
<dbReference type="GO" id="GO:0005506">
    <property type="term" value="F:iron ion binding"/>
    <property type="evidence" value="ECO:0007669"/>
    <property type="project" value="InterPro"/>
</dbReference>
<dbReference type="OMA" id="ANYECHG"/>
<dbReference type="VEuPathDB" id="AmoebaDB:NAEGRDRAFT_75407"/>
<dbReference type="AlphaFoldDB" id="D2W1Z9"/>
<dbReference type="KEGG" id="ngr:NAEGRDRAFT_75407"/>
<dbReference type="Gene3D" id="2.60.120.620">
    <property type="entry name" value="q2cbj1_9rhob like domain"/>
    <property type="match status" value="1"/>
</dbReference>
<sequence length="488" mass="57082">MYNKVMELTQDKPIVGAMGQTDDDAIMDDERDSCTLLNQLIHEEILKVLHQLEDLKIVNSVDQLVKLWNDRIKALDSFLRRLFKGRNYFMNKFPMAVVLGSQLFEDICRQMFNSNDETTVLDSSCPHNMCYQENVPNSVTLSSINTDSLKELFSIMEEYYKEKTAREVVKYSLHQTPIPRHKFTRTKNLLHNIDGDLGIKFSNVDGNTLSRVDIPLPKECCQFGDPVAFYIDNVLTEDECSAIIEKTETVGYRTLEHEFLSYERDNDRSLLIFPYFADLLWNRIRPIFEKDEKLWSQQRPFGWHNEGTWNPSSINNCMRCCRYNGPCVGFVPHRDGNFVQSVDERSKFTIILYLNDNFDDGTTDFLRAHQPASMGELVREELERGFSNEFSLKPKRGRVLIFDHALLHQGRPIPSGHKYIIRTDIVLKRVDNPQPDMSYLQDPEYHKMLYLYKAAANYECHGFVETSSELYERALSLRMHYPRRKKQE</sequence>
<dbReference type="Proteomes" id="UP000006671">
    <property type="component" value="Unassembled WGS sequence"/>
</dbReference>
<dbReference type="RefSeq" id="XP_002669645.1">
    <property type="nucleotide sequence ID" value="XM_002669599.1"/>
</dbReference>
<dbReference type="SUPFAM" id="SSF51197">
    <property type="entry name" value="Clavaminate synthase-like"/>
    <property type="match status" value="1"/>
</dbReference>
<keyword evidence="5" id="KW-0408">Iron</keyword>
<keyword evidence="8" id="KW-1185">Reference proteome</keyword>
<feature type="domain" description="Fe2OG dioxygenase" evidence="6">
    <location>
        <begin position="313"/>
        <end position="427"/>
    </location>
</feature>
<dbReference type="PANTHER" id="PTHR10869">
    <property type="entry name" value="PROLYL 4-HYDROXYLASE ALPHA SUBUNIT"/>
    <property type="match status" value="1"/>
</dbReference>
<name>D2W1Z9_NAEGR</name>
<evidence type="ECO:0000313" key="7">
    <source>
        <dbReference type="EMBL" id="EFC36901.1"/>
    </source>
</evidence>
<dbReference type="EMBL" id="GG738924">
    <property type="protein sequence ID" value="EFC36901.1"/>
    <property type="molecule type" value="Genomic_DNA"/>
</dbReference>
<dbReference type="InterPro" id="IPR006620">
    <property type="entry name" value="Pro_4_hyd_alph"/>
</dbReference>
<evidence type="ECO:0000256" key="2">
    <source>
        <dbReference type="ARBA" id="ARBA00022723"/>
    </source>
</evidence>
<dbReference type="GO" id="GO:0004656">
    <property type="term" value="F:procollagen-proline 4-dioxygenase activity"/>
    <property type="evidence" value="ECO:0007669"/>
    <property type="project" value="TreeGrafter"/>
</dbReference>
<evidence type="ECO:0000313" key="8">
    <source>
        <dbReference type="Proteomes" id="UP000006671"/>
    </source>
</evidence>
<keyword evidence="3" id="KW-0223">Dioxygenase</keyword>
<keyword evidence="2" id="KW-0479">Metal-binding</keyword>
<dbReference type="OrthoDB" id="69177at2759"/>
<evidence type="ECO:0000256" key="3">
    <source>
        <dbReference type="ARBA" id="ARBA00022964"/>
    </source>
</evidence>
<dbReference type="InParanoid" id="D2W1Z9"/>
<evidence type="ECO:0000256" key="5">
    <source>
        <dbReference type="ARBA" id="ARBA00023004"/>
    </source>
</evidence>
<gene>
    <name evidence="7" type="ORF">NAEGRDRAFT_75407</name>
</gene>
<dbReference type="eggNOG" id="ENOG502S0DC">
    <property type="taxonomic scope" value="Eukaryota"/>
</dbReference>